<feature type="transmembrane region" description="Helical" evidence="9">
    <location>
        <begin position="790"/>
        <end position="816"/>
    </location>
</feature>
<reference evidence="10" key="1">
    <citation type="journal article" date="2017" name="Nature">
        <title>The genome of Chenopodium quinoa.</title>
        <authorList>
            <person name="Jarvis D.E."/>
            <person name="Ho Y.S."/>
            <person name="Lightfoot D.J."/>
            <person name="Schmoeckel S.M."/>
            <person name="Li B."/>
            <person name="Borm T.J.A."/>
            <person name="Ohyanagi H."/>
            <person name="Mineta K."/>
            <person name="Michell C.T."/>
            <person name="Saber N."/>
            <person name="Kharbatia N.M."/>
            <person name="Rupper R.R."/>
            <person name="Sharp A.R."/>
            <person name="Dally N."/>
            <person name="Boughton B.A."/>
            <person name="Woo Y.H."/>
            <person name="Gao G."/>
            <person name="Schijlen E.G.W.M."/>
            <person name="Guo X."/>
            <person name="Momin A.A."/>
            <person name="Negrao S."/>
            <person name="Al-Babili S."/>
            <person name="Gehring C."/>
            <person name="Roessner U."/>
            <person name="Jung C."/>
            <person name="Murphy K."/>
            <person name="Arold S.T."/>
            <person name="Gojobori T."/>
            <person name="van der Linden C.G."/>
            <person name="van Loo E.N."/>
            <person name="Jellen E.N."/>
            <person name="Maughan P.J."/>
            <person name="Tester M."/>
        </authorList>
    </citation>
    <scope>NUCLEOTIDE SEQUENCE [LARGE SCALE GENOMIC DNA]</scope>
    <source>
        <strain evidence="10">cv. PI 614886</strain>
    </source>
</reference>
<feature type="transmembrane region" description="Helical" evidence="9">
    <location>
        <begin position="721"/>
        <end position="742"/>
    </location>
</feature>
<feature type="transmembrane region" description="Helical" evidence="9">
    <location>
        <begin position="108"/>
        <end position="134"/>
    </location>
</feature>
<evidence type="ECO:0000256" key="6">
    <source>
        <dbReference type="ARBA" id="ARBA00022927"/>
    </source>
</evidence>
<feature type="transmembrane region" description="Helical" evidence="9">
    <location>
        <begin position="12"/>
        <end position="34"/>
    </location>
</feature>
<dbReference type="Proteomes" id="UP000596660">
    <property type="component" value="Unplaced"/>
</dbReference>
<evidence type="ECO:0000256" key="5">
    <source>
        <dbReference type="ARBA" id="ARBA00022856"/>
    </source>
</evidence>
<keyword evidence="5" id="KW-0571">Peptide transport</keyword>
<evidence type="ECO:0000256" key="7">
    <source>
        <dbReference type="ARBA" id="ARBA00022989"/>
    </source>
</evidence>
<name>A0A803LUJ6_CHEQI</name>
<protein>
    <submittedName>
        <fullName evidence="10">Uncharacterized protein</fullName>
    </submittedName>
</protein>
<dbReference type="NCBIfam" id="TIGR00727">
    <property type="entry name" value="ISP4_OPT"/>
    <property type="match status" value="1"/>
</dbReference>
<feature type="transmembrane region" description="Helical" evidence="9">
    <location>
        <begin position="884"/>
        <end position="905"/>
    </location>
</feature>
<dbReference type="InterPro" id="IPR004813">
    <property type="entry name" value="OPT"/>
</dbReference>
<feature type="transmembrane region" description="Helical" evidence="9">
    <location>
        <begin position="855"/>
        <end position="872"/>
    </location>
</feature>
<proteinExistence type="inferred from homology"/>
<feature type="transmembrane region" description="Helical" evidence="9">
    <location>
        <begin position="509"/>
        <end position="533"/>
    </location>
</feature>
<feature type="transmembrane region" description="Helical" evidence="9">
    <location>
        <begin position="1088"/>
        <end position="1105"/>
    </location>
</feature>
<dbReference type="GO" id="GO:0015031">
    <property type="term" value="P:protein transport"/>
    <property type="evidence" value="ECO:0007669"/>
    <property type="project" value="UniProtKB-KW"/>
</dbReference>
<feature type="transmembrane region" description="Helical" evidence="9">
    <location>
        <begin position="199"/>
        <end position="221"/>
    </location>
</feature>
<dbReference type="Gramene" id="AUR62018890-RA">
    <property type="protein sequence ID" value="AUR62018890-RA:cds"/>
    <property type="gene ID" value="AUR62018890"/>
</dbReference>
<evidence type="ECO:0000256" key="4">
    <source>
        <dbReference type="ARBA" id="ARBA00022692"/>
    </source>
</evidence>
<dbReference type="Pfam" id="PF03169">
    <property type="entry name" value="OPT"/>
    <property type="match status" value="2"/>
</dbReference>
<feature type="transmembrane region" description="Helical" evidence="9">
    <location>
        <begin position="394"/>
        <end position="414"/>
    </location>
</feature>
<feature type="transmembrane region" description="Helical" evidence="9">
    <location>
        <begin position="171"/>
        <end position="192"/>
    </location>
</feature>
<dbReference type="NCBIfam" id="TIGR00728">
    <property type="entry name" value="OPT_sfam"/>
    <property type="match status" value="2"/>
</dbReference>
<feature type="transmembrane region" description="Helical" evidence="9">
    <location>
        <begin position="656"/>
        <end position="679"/>
    </location>
</feature>
<keyword evidence="6" id="KW-0653">Protein transport</keyword>
<comment type="subcellular location">
    <subcellularLocation>
        <location evidence="1">Membrane</location>
        <topology evidence="1">Multi-pass membrane protein</topology>
    </subcellularLocation>
</comment>
<feature type="transmembrane region" description="Helical" evidence="9">
    <location>
        <begin position="283"/>
        <end position="305"/>
    </location>
</feature>
<keyword evidence="7 9" id="KW-1133">Transmembrane helix</keyword>
<feature type="transmembrane region" description="Helical" evidence="9">
    <location>
        <begin position="40"/>
        <end position="60"/>
    </location>
</feature>
<evidence type="ECO:0000256" key="8">
    <source>
        <dbReference type="ARBA" id="ARBA00023136"/>
    </source>
</evidence>
<dbReference type="GO" id="GO:0016020">
    <property type="term" value="C:membrane"/>
    <property type="evidence" value="ECO:0007669"/>
    <property type="project" value="UniProtKB-SubCell"/>
</dbReference>
<keyword evidence="4 9" id="KW-0812">Transmembrane</keyword>
<accession>A0A803LUJ6</accession>
<evidence type="ECO:0000256" key="9">
    <source>
        <dbReference type="SAM" id="Phobius"/>
    </source>
</evidence>
<keyword evidence="3" id="KW-0813">Transport</keyword>
<keyword evidence="11" id="KW-1185">Reference proteome</keyword>
<evidence type="ECO:0000313" key="10">
    <source>
        <dbReference type="EnsemblPlants" id="AUR62018890-RA:cds"/>
    </source>
</evidence>
<dbReference type="EnsemblPlants" id="AUR62018890-RA">
    <property type="protein sequence ID" value="AUR62018890-RA:cds"/>
    <property type="gene ID" value="AUR62018890"/>
</dbReference>
<reference evidence="10" key="2">
    <citation type="submission" date="2021-03" db="UniProtKB">
        <authorList>
            <consortium name="EnsemblPlants"/>
        </authorList>
    </citation>
    <scope>IDENTIFICATION</scope>
</reference>
<sequence>MTMQQVGSGLHGFGIGAFSFDWSAVVSFLGNPLAVPPSGIINVLVGYVLLVYIILPISYYGNLYEARRFPLISSRSYDISGQVYNISRIMDRKTFTFNNLAYASYSKLYMSVLFALNYGLSFATVTATITHVALFHGKSIMELWSKTRAKVKDADVHLRIMKKNYEQVPQWWFHVLLVVTFGLSLLACEGFGGQIQLPWWGLILACAIAFVFTLPIGIITATTNMQPGLNVITELIIGYLFPGRPLANVSFKTYGYISMTQALTLIQDFKLGHYLKIPPKSMFLVQLVGTIVSSQVYLGTTWWLLSGVNYICDVENLPEGSPWTCPNDAVFFNASIIWGVIGPAKMFGSNSVYSGLNWLFLVGLLAPVPVWVLSRKYPEKKWIRYKGWWAKCNYVLAAGLDTGVAFMGMLLYILQGNNIYGPNWWGMPQDDYCPLATCPSAPGIMADEKEDINDNPIEEVRLTVSTTDDPTLPALTFRTWVLGLVSCILLAFVNKFFGFRQNPLSVSSVAAQIAVTPIGRLMAATLPTTPIFIPLTKWSFSLNPGPFNLKEHVLITIFASCGAGGVYTTRIIAIVKAFYHREMSPFAAILLALTTQLLGYGWAGLFRKYLVDSPYMWWPSNLVQVSLFRTLHENDTRTKGGLTRLQFFLMVIATSFAYYVVPGYLFPSIGCLSILCWLWKRNIFMQQMGSGLHGLGIGAFSFDWNAVISFLGSPLSTPSHAIINTMAGFFLVAYLVVPAAYYSNAYEAKRFPFISSSTFDHTGHMYNVSRVMDKNTFSLDIKSYNSYGKLYLSLFFALTYGLSFATLSATISHVALFHGKSIWRLWSQTASGKSGEFSDVHSRIMKRNYAQVPQWWFHILLAVTFALSLLACEGFSKQLQLPWWGLIMACGIAAFFTLPIGIITATTNITPGLNVITELIIGYIYPGRPLANVAFKTYGYISMTQALWLLQDFKLGHYMKIPPRSMFIVQLVGTVVASLVYFGTTWWLLSTVENICNVTLLPDGSPWTCPDEEVFYNASIIWGVIGPAKMFTNRGNYPQLNWFFLIGFLLPVPGWFLSRKYPHFKFFKLINIPVIVSATMMMPPARSINYLTWGVVGIFFNYYVYKAYKGWWARYNYILSAGLEAGIAFMGILLYFCLQTKDIFGVQWWGLEQDDYCPLAKCPTAPGVRVEGCPVLG</sequence>
<dbReference type="PANTHER" id="PTHR22601">
    <property type="entry name" value="ISP4 LIKE PROTEIN"/>
    <property type="match status" value="1"/>
</dbReference>
<organism evidence="10 11">
    <name type="scientific">Chenopodium quinoa</name>
    <name type="common">Quinoa</name>
    <dbReference type="NCBI Taxonomy" id="63459"/>
    <lineage>
        <taxon>Eukaryota</taxon>
        <taxon>Viridiplantae</taxon>
        <taxon>Streptophyta</taxon>
        <taxon>Embryophyta</taxon>
        <taxon>Tracheophyta</taxon>
        <taxon>Spermatophyta</taxon>
        <taxon>Magnoliopsida</taxon>
        <taxon>eudicotyledons</taxon>
        <taxon>Gunneridae</taxon>
        <taxon>Pentapetalae</taxon>
        <taxon>Caryophyllales</taxon>
        <taxon>Chenopodiaceae</taxon>
        <taxon>Chenopodioideae</taxon>
        <taxon>Atripliceae</taxon>
        <taxon>Chenopodium</taxon>
    </lineage>
</organism>
<dbReference type="AlphaFoldDB" id="A0A803LUJ6"/>
<comment type="similarity">
    <text evidence="2">Belongs to the oligopeptide OPT transporter (TC 2.A.67.1) family.</text>
</comment>
<evidence type="ECO:0000256" key="1">
    <source>
        <dbReference type="ARBA" id="ARBA00004141"/>
    </source>
</evidence>
<feature type="transmembrane region" description="Helical" evidence="9">
    <location>
        <begin position="355"/>
        <end position="373"/>
    </location>
</feature>
<feature type="transmembrane region" description="Helical" evidence="9">
    <location>
        <begin position="477"/>
        <end position="497"/>
    </location>
</feature>
<feature type="transmembrane region" description="Helical" evidence="9">
    <location>
        <begin position="1117"/>
        <end position="1138"/>
    </location>
</feature>
<keyword evidence="8 9" id="KW-0472">Membrane</keyword>
<dbReference type="InterPro" id="IPR004648">
    <property type="entry name" value="Oligpept_transpt"/>
</dbReference>
<feature type="transmembrane region" description="Helical" evidence="9">
    <location>
        <begin position="1040"/>
        <end position="1058"/>
    </location>
</feature>
<evidence type="ECO:0000256" key="2">
    <source>
        <dbReference type="ARBA" id="ARBA00005484"/>
    </source>
</evidence>
<evidence type="ECO:0000313" key="11">
    <source>
        <dbReference type="Proteomes" id="UP000596660"/>
    </source>
</evidence>
<feature type="transmembrane region" description="Helical" evidence="9">
    <location>
        <begin position="691"/>
        <end position="715"/>
    </location>
</feature>
<dbReference type="OMA" id="IMELWSK"/>
<feature type="transmembrane region" description="Helical" evidence="9">
    <location>
        <begin position="586"/>
        <end position="606"/>
    </location>
</feature>
<dbReference type="GO" id="GO:0035673">
    <property type="term" value="F:oligopeptide transmembrane transporter activity"/>
    <property type="evidence" value="ECO:0007669"/>
    <property type="project" value="InterPro"/>
</dbReference>
<feature type="transmembrane region" description="Helical" evidence="9">
    <location>
        <begin position="553"/>
        <end position="579"/>
    </location>
</feature>
<feature type="transmembrane region" description="Helical" evidence="9">
    <location>
        <begin position="967"/>
        <end position="989"/>
    </location>
</feature>
<evidence type="ECO:0000256" key="3">
    <source>
        <dbReference type="ARBA" id="ARBA00022448"/>
    </source>
</evidence>